<dbReference type="PANTHER" id="PTHR33744:SF1">
    <property type="entry name" value="DNA-BINDING TRANSCRIPTIONAL ACTIVATOR ADER"/>
    <property type="match status" value="1"/>
</dbReference>
<gene>
    <name evidence="3" type="ORF">CFP71_39920</name>
</gene>
<feature type="domain" description="PucR C-terminal helix-turn-helix" evidence="1">
    <location>
        <begin position="332"/>
        <end position="390"/>
    </location>
</feature>
<comment type="caution">
    <text evidence="3">The sequence shown here is derived from an EMBL/GenBank/DDBJ whole genome shotgun (WGS) entry which is preliminary data.</text>
</comment>
<evidence type="ECO:0000259" key="1">
    <source>
        <dbReference type="Pfam" id="PF13556"/>
    </source>
</evidence>
<sequence>MVFVVQYRSFGMLATLPRSLGEELRPYTGHAAAAMIKQVQRSVAAYSQPLRGVFGRVLVVSCERAVRHYVDCIGDPDLPHDRWIDFYRMRGRIEFTEGRSLEPLHDSATIGARTAWRAMRPIVRGLGVGPGVIALAAESVFVYVDELCATAIEGYHEAEAKAAGAIPLRRRRLLELIAQAPEGSACSIASLADGAGWRVPGTAAMVALQRSPGAPEFPAHLLAETVLLDLDSAEPYLLTADPDTDLAPLKDALDGWRVAVSPVVPLADAPAALRTARRALLLTSDDAPGPVIWCRDHLATLWLLAEDFLGAEMAKRSLDPFTSLSEKQQERLSETLLAWLETRGGAPEIAQRLGVHPQTVRNRLRQLEELFGDRLRDADDRLGMQLALRAQRLMRALRRDDGTPGN</sequence>
<organism evidence="3 4">
    <name type="scientific">Amycolatopsis thailandensis</name>
    <dbReference type="NCBI Taxonomy" id="589330"/>
    <lineage>
        <taxon>Bacteria</taxon>
        <taxon>Bacillati</taxon>
        <taxon>Actinomycetota</taxon>
        <taxon>Actinomycetes</taxon>
        <taxon>Pseudonocardiales</taxon>
        <taxon>Pseudonocardiaceae</taxon>
        <taxon>Amycolatopsis</taxon>
    </lineage>
</organism>
<dbReference type="AlphaFoldDB" id="A0A229RDG3"/>
<dbReference type="Gene3D" id="1.10.10.2840">
    <property type="entry name" value="PucR C-terminal helix-turn-helix domain"/>
    <property type="match status" value="1"/>
</dbReference>
<evidence type="ECO:0000313" key="3">
    <source>
        <dbReference type="EMBL" id="OXM44677.1"/>
    </source>
</evidence>
<accession>A0A229RDG3</accession>
<dbReference type="Pfam" id="PF25906">
    <property type="entry name" value="PucR-like_N"/>
    <property type="match status" value="1"/>
</dbReference>
<dbReference type="InterPro" id="IPR058663">
    <property type="entry name" value="PucR-like_N"/>
</dbReference>
<name>A0A229RDG3_9PSEU</name>
<proteinExistence type="predicted"/>
<evidence type="ECO:0000313" key="4">
    <source>
        <dbReference type="Proteomes" id="UP000215223"/>
    </source>
</evidence>
<protein>
    <submittedName>
        <fullName evidence="3">Uncharacterized protein</fullName>
    </submittedName>
</protein>
<dbReference type="Pfam" id="PF13556">
    <property type="entry name" value="HTH_30"/>
    <property type="match status" value="1"/>
</dbReference>
<keyword evidence="4" id="KW-1185">Reference proteome</keyword>
<dbReference type="Proteomes" id="UP000215223">
    <property type="component" value="Unassembled WGS sequence"/>
</dbReference>
<dbReference type="InterPro" id="IPR025736">
    <property type="entry name" value="PucR_C-HTH_dom"/>
</dbReference>
<feature type="domain" description="PucR-like N-terminal" evidence="2">
    <location>
        <begin position="14"/>
        <end position="177"/>
    </location>
</feature>
<reference evidence="3 4" key="1">
    <citation type="submission" date="2017-07" db="EMBL/GenBank/DDBJ databases">
        <title>Amycolatopsis thailandensis Genome sequencing and assembly.</title>
        <authorList>
            <person name="Kaur N."/>
            <person name="Mayilraj S."/>
        </authorList>
    </citation>
    <scope>NUCLEOTIDE SEQUENCE [LARGE SCALE GENOMIC DNA]</scope>
    <source>
        <strain evidence="3 4">JCM 16380</strain>
    </source>
</reference>
<dbReference type="OrthoDB" id="5243741at2"/>
<dbReference type="RefSeq" id="WP_093939079.1">
    <property type="nucleotide sequence ID" value="NZ_NMQT01000180.1"/>
</dbReference>
<dbReference type="EMBL" id="NMQT01000180">
    <property type="protein sequence ID" value="OXM44677.1"/>
    <property type="molecule type" value="Genomic_DNA"/>
</dbReference>
<dbReference type="InterPro" id="IPR042070">
    <property type="entry name" value="PucR_C-HTH_sf"/>
</dbReference>
<dbReference type="InterPro" id="IPR051448">
    <property type="entry name" value="CdaR-like_regulators"/>
</dbReference>
<evidence type="ECO:0000259" key="2">
    <source>
        <dbReference type="Pfam" id="PF25906"/>
    </source>
</evidence>
<dbReference type="PANTHER" id="PTHR33744">
    <property type="entry name" value="CARBOHYDRATE DIACID REGULATOR"/>
    <property type="match status" value="1"/>
</dbReference>